<dbReference type="InterPro" id="IPR002711">
    <property type="entry name" value="HNH"/>
</dbReference>
<dbReference type="GO" id="GO:0004519">
    <property type="term" value="F:endonuclease activity"/>
    <property type="evidence" value="ECO:0007669"/>
    <property type="project" value="UniProtKB-KW"/>
</dbReference>
<dbReference type="Proteomes" id="UP000319004">
    <property type="component" value="Chromosome"/>
</dbReference>
<dbReference type="AlphaFoldDB" id="A0A518HYF9"/>
<evidence type="ECO:0000313" key="2">
    <source>
        <dbReference type="EMBL" id="QDV45814.1"/>
    </source>
</evidence>
<dbReference type="InterPro" id="IPR052892">
    <property type="entry name" value="NA-targeting_endonuclease"/>
</dbReference>
<keyword evidence="2" id="KW-0255">Endonuclease</keyword>
<dbReference type="KEGG" id="snep:Enr13x_57170"/>
<name>A0A518HYF9_9BACT</name>
<proteinExistence type="predicted"/>
<dbReference type="PANTHER" id="PTHR33877">
    <property type="entry name" value="SLL1193 PROTEIN"/>
    <property type="match status" value="1"/>
</dbReference>
<dbReference type="InterPro" id="IPR003615">
    <property type="entry name" value="HNH_nuc"/>
</dbReference>
<dbReference type="EMBL" id="CP037423">
    <property type="protein sequence ID" value="QDV45814.1"/>
    <property type="molecule type" value="Genomic_DNA"/>
</dbReference>
<dbReference type="OrthoDB" id="9802901at2"/>
<sequence length="245" mass="27372">MVSRVTFVVLSSVCCDSAYCNCVIANEFNMTAPIKKARKPEIITVSDHIAWSYANLARADAALQGGCRSYQRTHHIIRSRLFNGLKNGTMAIRSMYDDERLKMTLPQACCYCGATDNLSIDHLIPRVRGGADDADNLVWACRKCNSSKQGRDMLEWMSKKDGFPAILLLRRYLKLVSRFCDENGLMPTPLAEALQLDLPFDLSLIPHSFPPLSELTLWIYPESSVDVGEIPHETTGVELPTDQGD</sequence>
<evidence type="ECO:0000259" key="1">
    <source>
        <dbReference type="SMART" id="SM00507"/>
    </source>
</evidence>
<reference evidence="2 3" key="1">
    <citation type="submission" date="2019-03" db="EMBL/GenBank/DDBJ databases">
        <title>Deep-cultivation of Planctomycetes and their phenomic and genomic characterization uncovers novel biology.</title>
        <authorList>
            <person name="Wiegand S."/>
            <person name="Jogler M."/>
            <person name="Boedeker C."/>
            <person name="Pinto D."/>
            <person name="Vollmers J."/>
            <person name="Rivas-Marin E."/>
            <person name="Kohn T."/>
            <person name="Peeters S.H."/>
            <person name="Heuer A."/>
            <person name="Rast P."/>
            <person name="Oberbeckmann S."/>
            <person name="Bunk B."/>
            <person name="Jeske O."/>
            <person name="Meyerdierks A."/>
            <person name="Storesund J.E."/>
            <person name="Kallscheuer N."/>
            <person name="Luecker S."/>
            <person name="Lage O.M."/>
            <person name="Pohl T."/>
            <person name="Merkel B.J."/>
            <person name="Hornburger P."/>
            <person name="Mueller R.-W."/>
            <person name="Bruemmer F."/>
            <person name="Labrenz M."/>
            <person name="Spormann A.M."/>
            <person name="Op den Camp H."/>
            <person name="Overmann J."/>
            <person name="Amann R."/>
            <person name="Jetten M.S.M."/>
            <person name="Mascher T."/>
            <person name="Medema M.H."/>
            <person name="Devos D.P."/>
            <person name="Kaster A.-K."/>
            <person name="Ovreas L."/>
            <person name="Rohde M."/>
            <person name="Galperin M.Y."/>
            <person name="Jogler C."/>
        </authorList>
    </citation>
    <scope>NUCLEOTIDE SEQUENCE [LARGE SCALE GENOMIC DNA]</scope>
    <source>
        <strain evidence="2 3">Enr13</strain>
    </source>
</reference>
<keyword evidence="3" id="KW-1185">Reference proteome</keyword>
<protein>
    <submittedName>
        <fullName evidence="2">HNH endonuclease</fullName>
    </submittedName>
</protein>
<organism evidence="2 3">
    <name type="scientific">Stieleria neptunia</name>
    <dbReference type="NCBI Taxonomy" id="2527979"/>
    <lineage>
        <taxon>Bacteria</taxon>
        <taxon>Pseudomonadati</taxon>
        <taxon>Planctomycetota</taxon>
        <taxon>Planctomycetia</taxon>
        <taxon>Pirellulales</taxon>
        <taxon>Pirellulaceae</taxon>
        <taxon>Stieleria</taxon>
    </lineage>
</organism>
<dbReference type="PANTHER" id="PTHR33877:SF2">
    <property type="entry name" value="OS07G0170200 PROTEIN"/>
    <property type="match status" value="1"/>
</dbReference>
<dbReference type="CDD" id="cd00085">
    <property type="entry name" value="HNHc"/>
    <property type="match status" value="1"/>
</dbReference>
<dbReference type="SMART" id="SM00507">
    <property type="entry name" value="HNHc"/>
    <property type="match status" value="1"/>
</dbReference>
<keyword evidence="2" id="KW-0540">Nuclease</keyword>
<dbReference type="Pfam" id="PF01844">
    <property type="entry name" value="HNH"/>
    <property type="match status" value="1"/>
</dbReference>
<feature type="domain" description="HNH nuclease" evidence="1">
    <location>
        <begin position="97"/>
        <end position="146"/>
    </location>
</feature>
<keyword evidence="2" id="KW-0378">Hydrolase</keyword>
<gene>
    <name evidence="2" type="ORF">Enr13x_57170</name>
</gene>
<dbReference type="Gene3D" id="1.10.30.50">
    <property type="match status" value="1"/>
</dbReference>
<accession>A0A518HYF9</accession>
<evidence type="ECO:0000313" key="3">
    <source>
        <dbReference type="Proteomes" id="UP000319004"/>
    </source>
</evidence>